<feature type="compositionally biased region" description="Polar residues" evidence="2">
    <location>
        <begin position="228"/>
        <end position="245"/>
    </location>
</feature>
<evidence type="ECO:0000313" key="5">
    <source>
        <dbReference type="Proteomes" id="UP000297245"/>
    </source>
</evidence>
<dbReference type="Pfam" id="PF00096">
    <property type="entry name" value="zf-C2H2"/>
    <property type="match status" value="1"/>
</dbReference>
<reference evidence="4 5" key="1">
    <citation type="journal article" date="2019" name="Nat. Ecol. Evol.">
        <title>Megaphylogeny resolves global patterns of mushroom evolution.</title>
        <authorList>
            <person name="Varga T."/>
            <person name="Krizsan K."/>
            <person name="Foldi C."/>
            <person name="Dima B."/>
            <person name="Sanchez-Garcia M."/>
            <person name="Sanchez-Ramirez S."/>
            <person name="Szollosi G.J."/>
            <person name="Szarkandi J.G."/>
            <person name="Papp V."/>
            <person name="Albert L."/>
            <person name="Andreopoulos W."/>
            <person name="Angelini C."/>
            <person name="Antonin V."/>
            <person name="Barry K.W."/>
            <person name="Bougher N.L."/>
            <person name="Buchanan P."/>
            <person name="Buyck B."/>
            <person name="Bense V."/>
            <person name="Catcheside P."/>
            <person name="Chovatia M."/>
            <person name="Cooper J."/>
            <person name="Damon W."/>
            <person name="Desjardin D."/>
            <person name="Finy P."/>
            <person name="Geml J."/>
            <person name="Haridas S."/>
            <person name="Hughes K."/>
            <person name="Justo A."/>
            <person name="Karasinski D."/>
            <person name="Kautmanova I."/>
            <person name="Kiss B."/>
            <person name="Kocsube S."/>
            <person name="Kotiranta H."/>
            <person name="LaButti K.M."/>
            <person name="Lechner B.E."/>
            <person name="Liimatainen K."/>
            <person name="Lipzen A."/>
            <person name="Lukacs Z."/>
            <person name="Mihaltcheva S."/>
            <person name="Morgado L.N."/>
            <person name="Niskanen T."/>
            <person name="Noordeloos M.E."/>
            <person name="Ohm R.A."/>
            <person name="Ortiz-Santana B."/>
            <person name="Ovrebo C."/>
            <person name="Racz N."/>
            <person name="Riley R."/>
            <person name="Savchenko A."/>
            <person name="Shiryaev A."/>
            <person name="Soop K."/>
            <person name="Spirin V."/>
            <person name="Szebenyi C."/>
            <person name="Tomsovsky M."/>
            <person name="Tulloss R.E."/>
            <person name="Uehling J."/>
            <person name="Grigoriev I.V."/>
            <person name="Vagvolgyi C."/>
            <person name="Papp T."/>
            <person name="Martin F.M."/>
            <person name="Miettinen O."/>
            <person name="Hibbett D.S."/>
            <person name="Nagy L.G."/>
        </authorList>
    </citation>
    <scope>NUCLEOTIDE SEQUENCE [LARGE SCALE GENOMIC DNA]</scope>
    <source>
        <strain evidence="4 5">CBS 962.96</strain>
    </source>
</reference>
<dbReference type="Proteomes" id="UP000297245">
    <property type="component" value="Unassembled WGS sequence"/>
</dbReference>
<evidence type="ECO:0000259" key="3">
    <source>
        <dbReference type="PROSITE" id="PS50157"/>
    </source>
</evidence>
<feature type="compositionally biased region" description="Low complexity" evidence="2">
    <location>
        <begin position="331"/>
        <end position="351"/>
    </location>
</feature>
<evidence type="ECO:0000313" key="4">
    <source>
        <dbReference type="EMBL" id="THV01047.1"/>
    </source>
</evidence>
<feature type="region of interest" description="Disordered" evidence="2">
    <location>
        <begin position="1"/>
        <end position="42"/>
    </location>
</feature>
<feature type="compositionally biased region" description="Polar residues" evidence="2">
    <location>
        <begin position="1"/>
        <end position="37"/>
    </location>
</feature>
<dbReference type="OrthoDB" id="3176823at2759"/>
<evidence type="ECO:0000256" key="2">
    <source>
        <dbReference type="SAM" id="MobiDB-lite"/>
    </source>
</evidence>
<name>A0A4S8MEP5_DENBC</name>
<keyword evidence="1" id="KW-0862">Zinc</keyword>
<feature type="region of interest" description="Disordered" evidence="2">
    <location>
        <begin position="225"/>
        <end position="249"/>
    </location>
</feature>
<dbReference type="Gene3D" id="3.30.160.60">
    <property type="entry name" value="Classic Zinc Finger"/>
    <property type="match status" value="1"/>
</dbReference>
<dbReference type="PROSITE" id="PS50157">
    <property type="entry name" value="ZINC_FINGER_C2H2_2"/>
    <property type="match status" value="1"/>
</dbReference>
<feature type="region of interest" description="Disordered" evidence="2">
    <location>
        <begin position="451"/>
        <end position="471"/>
    </location>
</feature>
<dbReference type="SMART" id="SM00355">
    <property type="entry name" value="ZnF_C2H2"/>
    <property type="match status" value="3"/>
</dbReference>
<keyword evidence="1" id="KW-0863">Zinc-finger</keyword>
<feature type="region of interest" description="Disordered" evidence="2">
    <location>
        <begin position="331"/>
        <end position="360"/>
    </location>
</feature>
<accession>A0A4S8MEP5</accession>
<feature type="compositionally biased region" description="Basic and acidic residues" evidence="2">
    <location>
        <begin position="453"/>
        <end position="471"/>
    </location>
</feature>
<dbReference type="PROSITE" id="PS00028">
    <property type="entry name" value="ZINC_FINGER_C2H2_1"/>
    <property type="match status" value="1"/>
</dbReference>
<proteinExistence type="predicted"/>
<dbReference type="GO" id="GO:0008270">
    <property type="term" value="F:zinc ion binding"/>
    <property type="evidence" value="ECO:0007669"/>
    <property type="project" value="UniProtKB-KW"/>
</dbReference>
<sequence>MTSVVPFPNLSSSRTSIQGTSFSSRQLRQSTGTNNNPILYAPDTDPLIPELGRHFRMPPFRFDLEKPHCELNPLDYRDPMQVSESAGFQGPDNGSVDGLHPKRFIRQAEMFDMEAFEHWVQGVKRKSNQAFHEHENYQMDADNDLLPVPHNTAVTNGMRFDIDGCLLATRQRHNPNPDASMNPRDAAPNDVPYVPPSSDFDFAMELSYPSPSSSERKIAPLPRRHLNRPSQTSVSHTSNVQSTKFESTREPVLPVHLPNKRQKIVPSKRDLTESRVDSGISTTPDARLFGPRTRANPDSERIGNFPKSSLSFSLISKPKVAKLSPSYIRASTVSSDTSEGTSSSDSDSGSTNPNSKSNSSHSGMFQCYSKSCPLFFSSLDEIKDHFRSSHLPSTVQLRCAYTDCSKMTNSLGDMGRHEQALAHMAPSFQCHSPSCGKVFTRKDALRRHWSRVSGHEAQSRRAEKARAMMSS</sequence>
<dbReference type="InterPro" id="IPR013087">
    <property type="entry name" value="Znf_C2H2_type"/>
</dbReference>
<organism evidence="4 5">
    <name type="scientific">Dendrothele bispora (strain CBS 962.96)</name>
    <dbReference type="NCBI Taxonomy" id="1314807"/>
    <lineage>
        <taxon>Eukaryota</taxon>
        <taxon>Fungi</taxon>
        <taxon>Dikarya</taxon>
        <taxon>Basidiomycota</taxon>
        <taxon>Agaricomycotina</taxon>
        <taxon>Agaricomycetes</taxon>
        <taxon>Agaricomycetidae</taxon>
        <taxon>Agaricales</taxon>
        <taxon>Agaricales incertae sedis</taxon>
        <taxon>Dendrothele</taxon>
    </lineage>
</organism>
<feature type="region of interest" description="Disordered" evidence="2">
    <location>
        <begin position="268"/>
        <end position="303"/>
    </location>
</feature>
<protein>
    <recommendedName>
        <fullName evidence="3">C2H2-type domain-containing protein</fullName>
    </recommendedName>
</protein>
<gene>
    <name evidence="4" type="ORF">K435DRAFT_793648</name>
</gene>
<evidence type="ECO:0000256" key="1">
    <source>
        <dbReference type="PROSITE-ProRule" id="PRU00042"/>
    </source>
</evidence>
<keyword evidence="1" id="KW-0479">Metal-binding</keyword>
<dbReference type="EMBL" id="ML179095">
    <property type="protein sequence ID" value="THV01047.1"/>
    <property type="molecule type" value="Genomic_DNA"/>
</dbReference>
<keyword evidence="5" id="KW-1185">Reference proteome</keyword>
<feature type="domain" description="C2H2-type" evidence="3">
    <location>
        <begin position="428"/>
        <end position="460"/>
    </location>
</feature>
<dbReference type="AlphaFoldDB" id="A0A4S8MEP5"/>